<gene>
    <name evidence="1" type="ORF">BDZ94DRAFT_1250912</name>
</gene>
<dbReference type="Proteomes" id="UP000807353">
    <property type="component" value="Unassembled WGS sequence"/>
</dbReference>
<accession>A0A9P5YBC9</accession>
<dbReference type="AlphaFoldDB" id="A0A9P5YBC9"/>
<sequence length="449" mass="50442">MSAITTLRSVNERNAPVLRLPPEISLKIFKTCFPDKYWDRGSASPLLLGKICGAWRDLAWSTPLIWTSISIHSTRRYFKAQLVLVKEWLGRTAGQPLSIFVDYRTIDPKETKLYVMQMGVLKIIAGCARQWYSISFIFPIIGIEAFRHVHGRLPFLTVAALLNPHPHEMYLTGHHRPLQFLCDSPKLWDVMVAGYPPSYVGLPGGAITQLWLDHTSIKRALEVIRDSPNLKQCTVRVIDTNEIANLPFATAPALETFKVFGFNMQIGYLFSHLDTPALRNLALHLLGVPLASQQELVPFLSRCNSLISLRLSGVDTTVSVLSELLQSTPGLRHFVDDLALLHGKDIHQVLDLDYTKILPNLQSLLLERVHPNRKWIKIASMLCSRWKSTPGTSSSPIARLDTVTINIEGISPPCKEVLAAFRRLSEEGMNIILKNSMGSHNFGDLSVWK</sequence>
<keyword evidence="2" id="KW-1185">Reference proteome</keyword>
<dbReference type="EMBL" id="MU150240">
    <property type="protein sequence ID" value="KAF9466833.1"/>
    <property type="molecule type" value="Genomic_DNA"/>
</dbReference>
<dbReference type="SUPFAM" id="SSF52047">
    <property type="entry name" value="RNI-like"/>
    <property type="match status" value="1"/>
</dbReference>
<evidence type="ECO:0000313" key="2">
    <source>
        <dbReference type="Proteomes" id="UP000807353"/>
    </source>
</evidence>
<dbReference type="Gene3D" id="3.80.10.10">
    <property type="entry name" value="Ribonuclease Inhibitor"/>
    <property type="match status" value="1"/>
</dbReference>
<evidence type="ECO:0008006" key="3">
    <source>
        <dbReference type="Google" id="ProtNLM"/>
    </source>
</evidence>
<evidence type="ECO:0000313" key="1">
    <source>
        <dbReference type="EMBL" id="KAF9466833.1"/>
    </source>
</evidence>
<proteinExistence type="predicted"/>
<dbReference type="OrthoDB" id="3249706at2759"/>
<organism evidence="1 2">
    <name type="scientific">Collybia nuda</name>
    <dbReference type="NCBI Taxonomy" id="64659"/>
    <lineage>
        <taxon>Eukaryota</taxon>
        <taxon>Fungi</taxon>
        <taxon>Dikarya</taxon>
        <taxon>Basidiomycota</taxon>
        <taxon>Agaricomycotina</taxon>
        <taxon>Agaricomycetes</taxon>
        <taxon>Agaricomycetidae</taxon>
        <taxon>Agaricales</taxon>
        <taxon>Tricholomatineae</taxon>
        <taxon>Clitocybaceae</taxon>
        <taxon>Collybia</taxon>
    </lineage>
</organism>
<name>A0A9P5YBC9_9AGAR</name>
<comment type="caution">
    <text evidence="1">The sequence shown here is derived from an EMBL/GenBank/DDBJ whole genome shotgun (WGS) entry which is preliminary data.</text>
</comment>
<reference evidence="1" key="1">
    <citation type="submission" date="2020-11" db="EMBL/GenBank/DDBJ databases">
        <authorList>
            <consortium name="DOE Joint Genome Institute"/>
            <person name="Ahrendt S."/>
            <person name="Riley R."/>
            <person name="Andreopoulos W."/>
            <person name="Labutti K."/>
            <person name="Pangilinan J."/>
            <person name="Ruiz-Duenas F.J."/>
            <person name="Barrasa J.M."/>
            <person name="Sanchez-Garcia M."/>
            <person name="Camarero S."/>
            <person name="Miyauchi S."/>
            <person name="Serrano A."/>
            <person name="Linde D."/>
            <person name="Babiker R."/>
            <person name="Drula E."/>
            <person name="Ayuso-Fernandez I."/>
            <person name="Pacheco R."/>
            <person name="Padilla G."/>
            <person name="Ferreira P."/>
            <person name="Barriuso J."/>
            <person name="Kellner H."/>
            <person name="Castanera R."/>
            <person name="Alfaro M."/>
            <person name="Ramirez L."/>
            <person name="Pisabarro A.G."/>
            <person name="Kuo A."/>
            <person name="Tritt A."/>
            <person name="Lipzen A."/>
            <person name="He G."/>
            <person name="Yan M."/>
            <person name="Ng V."/>
            <person name="Cullen D."/>
            <person name="Martin F."/>
            <person name="Rosso M.-N."/>
            <person name="Henrissat B."/>
            <person name="Hibbett D."/>
            <person name="Martinez A.T."/>
            <person name="Grigoriev I.V."/>
        </authorList>
    </citation>
    <scope>NUCLEOTIDE SEQUENCE</scope>
    <source>
        <strain evidence="1">CBS 247.69</strain>
    </source>
</reference>
<protein>
    <recommendedName>
        <fullName evidence="3">F-box domain-containing protein</fullName>
    </recommendedName>
</protein>
<dbReference type="InterPro" id="IPR032675">
    <property type="entry name" value="LRR_dom_sf"/>
</dbReference>